<protein>
    <submittedName>
        <fullName evidence="2">Uncharacterized protein</fullName>
    </submittedName>
</protein>
<accession>K1QKM7</accession>
<name>K1QKM7_MAGGI</name>
<dbReference type="EMBL" id="JH816723">
    <property type="protein sequence ID" value="EKC22286.1"/>
    <property type="molecule type" value="Genomic_DNA"/>
</dbReference>
<feature type="region of interest" description="Disordered" evidence="1">
    <location>
        <begin position="93"/>
        <end position="134"/>
    </location>
</feature>
<sequence>MKKEKIAKPRKSKSKKAITKKLSKKDFVKTPPLRKDLPDWVQEQVDLYRQNRNQKNQGDLDATLPYAEEDAPTFPILSAKATQKMDRAMQGPIGAARTSDNVMTSTPIKATHPPPLFDDVIEIDDSPIQSPSTP</sequence>
<organism evidence="2">
    <name type="scientific">Magallana gigas</name>
    <name type="common">Pacific oyster</name>
    <name type="synonym">Crassostrea gigas</name>
    <dbReference type="NCBI Taxonomy" id="29159"/>
    <lineage>
        <taxon>Eukaryota</taxon>
        <taxon>Metazoa</taxon>
        <taxon>Spiralia</taxon>
        <taxon>Lophotrochozoa</taxon>
        <taxon>Mollusca</taxon>
        <taxon>Bivalvia</taxon>
        <taxon>Autobranchia</taxon>
        <taxon>Pteriomorphia</taxon>
        <taxon>Ostreida</taxon>
        <taxon>Ostreoidea</taxon>
        <taxon>Ostreidae</taxon>
        <taxon>Magallana</taxon>
    </lineage>
</organism>
<gene>
    <name evidence="2" type="ORF">CGI_10002536</name>
</gene>
<feature type="region of interest" description="Disordered" evidence="1">
    <location>
        <begin position="1"/>
        <end position="25"/>
    </location>
</feature>
<proteinExistence type="predicted"/>
<dbReference type="HOGENOM" id="CLU_1898250_0_0_1"/>
<reference evidence="2" key="1">
    <citation type="journal article" date="2012" name="Nature">
        <title>The oyster genome reveals stress adaptation and complexity of shell formation.</title>
        <authorList>
            <person name="Zhang G."/>
            <person name="Fang X."/>
            <person name="Guo X."/>
            <person name="Li L."/>
            <person name="Luo R."/>
            <person name="Xu F."/>
            <person name="Yang P."/>
            <person name="Zhang L."/>
            <person name="Wang X."/>
            <person name="Qi H."/>
            <person name="Xiong Z."/>
            <person name="Que H."/>
            <person name="Xie Y."/>
            <person name="Holland P.W."/>
            <person name="Paps J."/>
            <person name="Zhu Y."/>
            <person name="Wu F."/>
            <person name="Chen Y."/>
            <person name="Wang J."/>
            <person name="Peng C."/>
            <person name="Meng J."/>
            <person name="Yang L."/>
            <person name="Liu J."/>
            <person name="Wen B."/>
            <person name="Zhang N."/>
            <person name="Huang Z."/>
            <person name="Zhu Q."/>
            <person name="Feng Y."/>
            <person name="Mount A."/>
            <person name="Hedgecock D."/>
            <person name="Xu Z."/>
            <person name="Liu Y."/>
            <person name="Domazet-Loso T."/>
            <person name="Du Y."/>
            <person name="Sun X."/>
            <person name="Zhang S."/>
            <person name="Liu B."/>
            <person name="Cheng P."/>
            <person name="Jiang X."/>
            <person name="Li J."/>
            <person name="Fan D."/>
            <person name="Wang W."/>
            <person name="Fu W."/>
            <person name="Wang T."/>
            <person name="Wang B."/>
            <person name="Zhang J."/>
            <person name="Peng Z."/>
            <person name="Li Y."/>
            <person name="Li N."/>
            <person name="Wang J."/>
            <person name="Chen M."/>
            <person name="He Y."/>
            <person name="Tan F."/>
            <person name="Song X."/>
            <person name="Zheng Q."/>
            <person name="Huang R."/>
            <person name="Yang H."/>
            <person name="Du X."/>
            <person name="Chen L."/>
            <person name="Yang M."/>
            <person name="Gaffney P.M."/>
            <person name="Wang S."/>
            <person name="Luo L."/>
            <person name="She Z."/>
            <person name="Ming Y."/>
            <person name="Huang W."/>
            <person name="Zhang S."/>
            <person name="Huang B."/>
            <person name="Zhang Y."/>
            <person name="Qu T."/>
            <person name="Ni P."/>
            <person name="Miao G."/>
            <person name="Wang J."/>
            <person name="Wang Q."/>
            <person name="Steinberg C.E."/>
            <person name="Wang H."/>
            <person name="Li N."/>
            <person name="Qian L."/>
            <person name="Zhang G."/>
            <person name="Li Y."/>
            <person name="Yang H."/>
            <person name="Liu X."/>
            <person name="Wang J."/>
            <person name="Yin Y."/>
            <person name="Wang J."/>
        </authorList>
    </citation>
    <scope>NUCLEOTIDE SEQUENCE [LARGE SCALE GENOMIC DNA]</scope>
    <source>
        <strain evidence="2">05x7-T-G4-1.051#20</strain>
    </source>
</reference>
<dbReference type="AlphaFoldDB" id="K1QKM7"/>
<evidence type="ECO:0000256" key="1">
    <source>
        <dbReference type="SAM" id="MobiDB-lite"/>
    </source>
</evidence>
<dbReference type="InParanoid" id="K1QKM7"/>
<feature type="compositionally biased region" description="Basic residues" evidence="1">
    <location>
        <begin position="8"/>
        <end position="23"/>
    </location>
</feature>
<evidence type="ECO:0000313" key="2">
    <source>
        <dbReference type="EMBL" id="EKC22286.1"/>
    </source>
</evidence>
<feature type="compositionally biased region" description="Polar residues" evidence="1">
    <location>
        <begin position="98"/>
        <end position="108"/>
    </location>
</feature>